<name>A0A2T0W890_9BACT</name>
<reference evidence="5 6" key="1">
    <citation type="submission" date="2018-03" db="EMBL/GenBank/DDBJ databases">
        <title>Genomic Encyclopedia of Archaeal and Bacterial Type Strains, Phase II (KMG-II): from individual species to whole genera.</title>
        <authorList>
            <person name="Goeker M."/>
        </authorList>
    </citation>
    <scope>NUCLEOTIDE SEQUENCE [LARGE SCALE GENOMIC DNA]</scope>
    <source>
        <strain evidence="5 6">DSM 27929</strain>
    </source>
</reference>
<protein>
    <submittedName>
        <fullName evidence="5">Transposase</fullName>
    </submittedName>
</protein>
<accession>A0A2T0W890</accession>
<dbReference type="Proteomes" id="UP000238157">
    <property type="component" value="Unassembled WGS sequence"/>
</dbReference>
<evidence type="ECO:0000313" key="5">
    <source>
        <dbReference type="EMBL" id="PRY82912.1"/>
    </source>
</evidence>
<sequence length="390" mass="44773">MEESRSLLIQNVGIDVSKDTLDVVLSTMDIRRQVKVKGSRKFANNGKGFREFVKWLESKRSKSCELRVLMEATGIYYEQFAWYLHEREYTVSVILPTKAKRYLQAIGNKSKNDKIDAKGLAKMGLEQNLPQWQPLSKNIYRLRLLTRQLEDFNNQRTVFLNQLHALEHSAYPVKEVERNLNKLIKELEKGIEKIDSAIKKLIKEDEKLSSRVDKIKQIKGVGIKTIAVLLAETNGFETFENQGQLVSYSGYDIVENQSGKHNGRTKMSKKGNAHIRRAMHLPAFGVVRYQEGPFKALYERLIAKGKTKMQAYVAVQRKLLILIWALWKKDQEYNPLYHINHLEYSGNDESKSFFSLGSEGSTKKVGPEKTSPTVDELPCKESPEALFSLL</sequence>
<comment type="caution">
    <text evidence="5">The sequence shown here is derived from an EMBL/GenBank/DDBJ whole genome shotgun (WGS) entry which is preliminary data.</text>
</comment>
<gene>
    <name evidence="5" type="ORF">CLW00_1361</name>
</gene>
<dbReference type="GO" id="GO:0003677">
    <property type="term" value="F:DNA binding"/>
    <property type="evidence" value="ECO:0007669"/>
    <property type="project" value="InterPro"/>
</dbReference>
<evidence type="ECO:0000313" key="6">
    <source>
        <dbReference type="Proteomes" id="UP000238157"/>
    </source>
</evidence>
<dbReference type="GO" id="GO:0006313">
    <property type="term" value="P:DNA transposition"/>
    <property type="evidence" value="ECO:0007669"/>
    <property type="project" value="InterPro"/>
</dbReference>
<evidence type="ECO:0000256" key="1">
    <source>
        <dbReference type="SAM" id="Coils"/>
    </source>
</evidence>
<dbReference type="NCBIfam" id="NF033542">
    <property type="entry name" value="transpos_IS110"/>
    <property type="match status" value="1"/>
</dbReference>
<dbReference type="Pfam" id="PF02371">
    <property type="entry name" value="Transposase_20"/>
    <property type="match status" value="1"/>
</dbReference>
<dbReference type="InterPro" id="IPR047650">
    <property type="entry name" value="Transpos_IS110"/>
</dbReference>
<dbReference type="InterPro" id="IPR003346">
    <property type="entry name" value="Transposase_20"/>
</dbReference>
<feature type="region of interest" description="Disordered" evidence="2">
    <location>
        <begin position="355"/>
        <end position="378"/>
    </location>
</feature>
<dbReference type="PANTHER" id="PTHR33055:SF3">
    <property type="entry name" value="PUTATIVE TRANSPOSASE FOR IS117-RELATED"/>
    <property type="match status" value="1"/>
</dbReference>
<dbReference type="PANTHER" id="PTHR33055">
    <property type="entry name" value="TRANSPOSASE FOR INSERTION SEQUENCE ELEMENT IS1111A"/>
    <property type="match status" value="1"/>
</dbReference>
<dbReference type="InterPro" id="IPR002525">
    <property type="entry name" value="Transp_IS110-like_N"/>
</dbReference>
<dbReference type="EMBL" id="PVTR01000036">
    <property type="protein sequence ID" value="PRY82912.1"/>
    <property type="molecule type" value="Genomic_DNA"/>
</dbReference>
<evidence type="ECO:0000256" key="2">
    <source>
        <dbReference type="SAM" id="MobiDB-lite"/>
    </source>
</evidence>
<dbReference type="OrthoDB" id="964423at2"/>
<keyword evidence="1" id="KW-0175">Coiled coil</keyword>
<dbReference type="GO" id="GO:0004803">
    <property type="term" value="F:transposase activity"/>
    <property type="evidence" value="ECO:0007669"/>
    <property type="project" value="InterPro"/>
</dbReference>
<feature type="domain" description="Transposase IS110-like N-terminal" evidence="3">
    <location>
        <begin position="12"/>
        <end position="166"/>
    </location>
</feature>
<evidence type="ECO:0000259" key="4">
    <source>
        <dbReference type="Pfam" id="PF02371"/>
    </source>
</evidence>
<evidence type="ECO:0000259" key="3">
    <source>
        <dbReference type="Pfam" id="PF01548"/>
    </source>
</evidence>
<dbReference type="AlphaFoldDB" id="A0A2T0W890"/>
<keyword evidence="6" id="KW-1185">Reference proteome</keyword>
<feature type="domain" description="Transposase IS116/IS110/IS902 C-terminal" evidence="4">
    <location>
        <begin position="214"/>
        <end position="299"/>
    </location>
</feature>
<feature type="coiled-coil region" evidence="1">
    <location>
        <begin position="173"/>
        <end position="204"/>
    </location>
</feature>
<dbReference type="Pfam" id="PF01548">
    <property type="entry name" value="DEDD_Tnp_IS110"/>
    <property type="match status" value="1"/>
</dbReference>
<proteinExistence type="predicted"/>
<dbReference type="RefSeq" id="WP_106135694.1">
    <property type="nucleotide sequence ID" value="NZ_PVTR01000036.1"/>
</dbReference>
<organism evidence="5 6">
    <name type="scientific">Mongoliibacter ruber</name>
    <dbReference type="NCBI Taxonomy" id="1750599"/>
    <lineage>
        <taxon>Bacteria</taxon>
        <taxon>Pseudomonadati</taxon>
        <taxon>Bacteroidota</taxon>
        <taxon>Cytophagia</taxon>
        <taxon>Cytophagales</taxon>
        <taxon>Cyclobacteriaceae</taxon>
        <taxon>Mongoliibacter</taxon>
    </lineage>
</organism>